<dbReference type="EMBL" id="JAGGLC010000003">
    <property type="protein sequence ID" value="MBP1986968.1"/>
    <property type="molecule type" value="Genomic_DNA"/>
</dbReference>
<evidence type="ECO:0000256" key="1">
    <source>
        <dbReference type="SAM" id="MobiDB-lite"/>
    </source>
</evidence>
<dbReference type="AlphaFoldDB" id="A0A8T4H0W1"/>
<proteinExistence type="predicted"/>
<comment type="caution">
    <text evidence="2">The sequence shown here is derived from an EMBL/GenBank/DDBJ whole genome shotgun (WGS) entry which is preliminary data.</text>
</comment>
<evidence type="ECO:0000313" key="3">
    <source>
        <dbReference type="Proteomes" id="UP000823736"/>
    </source>
</evidence>
<evidence type="ECO:0000313" key="2">
    <source>
        <dbReference type="EMBL" id="MBP1986968.1"/>
    </source>
</evidence>
<gene>
    <name evidence="2" type="ORF">J2753_001466</name>
</gene>
<dbReference type="Proteomes" id="UP000823736">
    <property type="component" value="Unassembled WGS sequence"/>
</dbReference>
<keyword evidence="3" id="KW-1185">Reference proteome</keyword>
<name>A0A8T4H0W1_9EURY</name>
<organism evidence="2 3">
    <name type="scientific">Halolamina salifodinae</name>
    <dbReference type="NCBI Taxonomy" id="1202767"/>
    <lineage>
        <taxon>Archaea</taxon>
        <taxon>Methanobacteriati</taxon>
        <taxon>Methanobacteriota</taxon>
        <taxon>Stenosarchaea group</taxon>
        <taxon>Halobacteria</taxon>
        <taxon>Halobacteriales</taxon>
        <taxon>Haloferacaceae</taxon>
    </lineage>
</organism>
<feature type="region of interest" description="Disordered" evidence="1">
    <location>
        <begin position="19"/>
        <end position="38"/>
    </location>
</feature>
<sequence>MKRRNYLTTVGGIALTPALSLGKTESETEPNPEIEHPALEPLEEVRLAPEEYKRLLPTVIGVEDGTLEVSHNEFKLGVGKLIRSYYSHDPTLRVTYTEKAENQVRAKAGGLFFYPDYLNHAASFLSLFDKRVEYRRKKTERFVFHTYTIDGWRATVRDELGPTEEHSFAVIDNDGISFKSREEKRQHIAQEVTERIFR</sequence>
<protein>
    <submittedName>
        <fullName evidence="2">Uncharacterized protein</fullName>
    </submittedName>
</protein>
<reference evidence="2" key="1">
    <citation type="submission" date="2021-03" db="EMBL/GenBank/DDBJ databases">
        <title>Genomic Encyclopedia of Type Strains, Phase IV (KMG-IV): sequencing the most valuable type-strain genomes for metagenomic binning, comparative biology and taxonomic classification.</title>
        <authorList>
            <person name="Goeker M."/>
        </authorList>
    </citation>
    <scope>NUCLEOTIDE SEQUENCE</scope>
    <source>
        <strain evidence="2">DSM 26232</strain>
    </source>
</reference>
<dbReference type="RefSeq" id="WP_209491260.1">
    <property type="nucleotide sequence ID" value="NZ_JAGGLC010000003.1"/>
</dbReference>
<accession>A0A8T4H0W1</accession>